<organism evidence="3 4">
    <name type="scientific">Streptomyces xinghaiensis</name>
    <dbReference type="NCBI Taxonomy" id="1038928"/>
    <lineage>
        <taxon>Bacteria</taxon>
        <taxon>Bacillati</taxon>
        <taxon>Actinomycetota</taxon>
        <taxon>Actinomycetes</taxon>
        <taxon>Kitasatosporales</taxon>
        <taxon>Streptomycetaceae</taxon>
        <taxon>Streptomyces</taxon>
    </lineage>
</organism>
<feature type="transmembrane region" description="Helical" evidence="2">
    <location>
        <begin position="17"/>
        <end position="39"/>
    </location>
</feature>
<protein>
    <submittedName>
        <fullName evidence="3">Uncharacterized protein</fullName>
    </submittedName>
</protein>
<dbReference type="AlphaFoldDB" id="A0A420VAV8"/>
<feature type="compositionally biased region" description="Pro residues" evidence="1">
    <location>
        <begin position="281"/>
        <end position="295"/>
    </location>
</feature>
<evidence type="ECO:0000313" key="4">
    <source>
        <dbReference type="Proteomes" id="UP000028058"/>
    </source>
</evidence>
<gene>
    <name evidence="3" type="ORF">SFRA_002000</name>
</gene>
<keyword evidence="2" id="KW-0472">Membrane</keyword>
<evidence type="ECO:0000313" key="3">
    <source>
        <dbReference type="EMBL" id="RKM99490.1"/>
    </source>
</evidence>
<keyword evidence="4" id="KW-1185">Reference proteome</keyword>
<feature type="region of interest" description="Disordered" evidence="1">
    <location>
        <begin position="258"/>
        <end position="301"/>
    </location>
</feature>
<evidence type="ECO:0000256" key="2">
    <source>
        <dbReference type="SAM" id="Phobius"/>
    </source>
</evidence>
<keyword evidence="2" id="KW-1133">Transmembrane helix</keyword>
<dbReference type="Proteomes" id="UP000028058">
    <property type="component" value="Unassembled WGS sequence"/>
</dbReference>
<dbReference type="EMBL" id="JNAD02000001">
    <property type="protein sequence ID" value="RKM99490.1"/>
    <property type="molecule type" value="Genomic_DNA"/>
</dbReference>
<name>A0A420VAV8_9ACTN</name>
<feature type="transmembrane region" description="Helical" evidence="2">
    <location>
        <begin position="134"/>
        <end position="153"/>
    </location>
</feature>
<dbReference type="OrthoDB" id="4337641at2"/>
<feature type="compositionally biased region" description="Low complexity" evidence="1">
    <location>
        <begin position="268"/>
        <end position="280"/>
    </location>
</feature>
<keyword evidence="2" id="KW-0812">Transmembrane</keyword>
<accession>A0A420VAV8</accession>
<evidence type="ECO:0000256" key="1">
    <source>
        <dbReference type="SAM" id="MobiDB-lite"/>
    </source>
</evidence>
<comment type="caution">
    <text evidence="3">The sequence shown here is derived from an EMBL/GenBank/DDBJ whole genome shotgun (WGS) entry which is preliminary data.</text>
</comment>
<reference evidence="3 4" key="1">
    <citation type="journal article" date="2014" name="Genome Announc.">
        <title>Draft Genome Sequence of Streptomyces fradiae ATCC 19609, a Strain Highly Sensitive to Antibiotics.</title>
        <authorList>
            <person name="Bekker O.B."/>
            <person name="Klimina K.M."/>
            <person name="Vatlin A.A."/>
            <person name="Zakharevich N.V."/>
            <person name="Kasianov A.S."/>
            <person name="Danilenko V.N."/>
        </authorList>
    </citation>
    <scope>NUCLEOTIDE SEQUENCE [LARGE SCALE GENOMIC DNA]</scope>
    <source>
        <strain evidence="3 4">ATCC 19609</strain>
    </source>
</reference>
<proteinExistence type="predicted"/>
<sequence>MVGELTVLVCLAAGVRFPWPVVLAVEALVLTVLTAGMVVTARCYRRARRAGEERGPALRRAVRQGVPPLARRLMAHEARAMVSLALWAARRRHGVGPGARAVGYARCQAPMMFLLTLASVIETVVLALVVPWPVVHAVLLVLGLYGVLMMVGLHASCVTRPHVVGADGSLRVRYGALFDLRIPAGLIASARYERRYTDGRLLRVGDAGDLDLIVDSQTSVTVELTAPVTAVRPFGKPFRARLIRFHADDPRAAVAALRPRGTTEGERPSVIPARGAAAAPERPPVPAPAGSPVPDPGSGSG</sequence>
<feature type="transmembrane region" description="Helical" evidence="2">
    <location>
        <begin position="109"/>
        <end position="128"/>
    </location>
</feature>